<gene>
    <name evidence="8" type="primary">arsS</name>
    <name evidence="8" type="ORF">K8I29_01255</name>
</gene>
<feature type="domain" description="Arsenosugar biosynthesis radical SAM protein ArsS-like C-terminal" evidence="7">
    <location>
        <begin position="181"/>
        <end position="311"/>
    </location>
</feature>
<name>A0A953J225_9BACT</name>
<comment type="cofactor">
    <cofactor evidence="1">
        <name>[4Fe-4S] cluster</name>
        <dbReference type="ChEBI" id="CHEBI:49883"/>
    </cofactor>
</comment>
<dbReference type="AlphaFoldDB" id="A0A953J225"/>
<keyword evidence="4" id="KW-0408">Iron</keyword>
<dbReference type="PANTHER" id="PTHR43728:SF1">
    <property type="entry name" value="FE-S OXIDOREDUCTASE"/>
    <property type="match status" value="1"/>
</dbReference>
<dbReference type="CDD" id="cd01335">
    <property type="entry name" value="Radical_SAM"/>
    <property type="match status" value="1"/>
</dbReference>
<dbReference type="Pfam" id="PF04055">
    <property type="entry name" value="Radical_SAM"/>
    <property type="match status" value="1"/>
</dbReference>
<sequence>MNNFEKKVMEAQGSPLTASAVQILQVNLGYRCNSACKHCHIGAGPGRAELMDEGVMETVLEVLRERGIGILDITGGAPEMHPRFRYLVREARKGGAHVIVRTNLTVSFEEGLEDLPGFYHDNGVELVASLPHYTGTSVDRVRGNGTFAKSIGALRELNRRGYGTEGGRPLHLVFNPAGAFLPPSQAELELQFRKELCERHGVHFHRLFVFANMPIGRFREFLVRAGALASYRERVEGAFNPRTLGGLMCRSLVSVGWDGTLHDCDFNQVLGLSVEERCPRHIREFDGARLSGRRIVVDDHCFICTAGQGST</sequence>
<protein>
    <submittedName>
        <fullName evidence="8">Arsenosugar biosynthesis radical SAM protein ArsS</fullName>
    </submittedName>
</protein>
<dbReference type="SFLD" id="SFLDS00029">
    <property type="entry name" value="Radical_SAM"/>
    <property type="match status" value="1"/>
</dbReference>
<comment type="caution">
    <text evidence="8">The sequence shown here is derived from an EMBL/GenBank/DDBJ whole genome shotgun (WGS) entry which is preliminary data.</text>
</comment>
<dbReference type="EMBL" id="JAIOIV010000014">
    <property type="protein sequence ID" value="MBZ0154826.1"/>
    <property type="molecule type" value="Genomic_DNA"/>
</dbReference>
<evidence type="ECO:0000313" key="9">
    <source>
        <dbReference type="Proteomes" id="UP000705867"/>
    </source>
</evidence>
<accession>A0A953J225</accession>
<proteinExistence type="predicted"/>
<dbReference type="InterPro" id="IPR058240">
    <property type="entry name" value="rSAM_sf"/>
</dbReference>
<organism evidence="8 9">
    <name type="scientific">Candidatus Nitrobium versatile</name>
    <dbReference type="NCBI Taxonomy" id="2884831"/>
    <lineage>
        <taxon>Bacteria</taxon>
        <taxon>Pseudomonadati</taxon>
        <taxon>Nitrospirota</taxon>
        <taxon>Nitrospiria</taxon>
        <taxon>Nitrospirales</taxon>
        <taxon>Nitrospiraceae</taxon>
        <taxon>Candidatus Nitrobium</taxon>
    </lineage>
</organism>
<evidence type="ECO:0000256" key="4">
    <source>
        <dbReference type="ARBA" id="ARBA00023004"/>
    </source>
</evidence>
<reference evidence="8" key="2">
    <citation type="submission" date="2021-08" db="EMBL/GenBank/DDBJ databases">
        <authorList>
            <person name="Dalcin Martins P."/>
        </authorList>
    </citation>
    <scope>NUCLEOTIDE SEQUENCE</scope>
    <source>
        <strain evidence="8">MAG_39</strain>
    </source>
</reference>
<dbReference type="InterPro" id="IPR026351">
    <property type="entry name" value="rSAM_ArsS-like"/>
</dbReference>
<dbReference type="InterPro" id="IPR013785">
    <property type="entry name" value="Aldolase_TIM"/>
</dbReference>
<evidence type="ECO:0000256" key="1">
    <source>
        <dbReference type="ARBA" id="ARBA00001966"/>
    </source>
</evidence>
<dbReference type="Pfam" id="PF12345">
    <property type="entry name" value="DUF3641"/>
    <property type="match status" value="1"/>
</dbReference>
<keyword evidence="5" id="KW-0411">Iron-sulfur</keyword>
<dbReference type="InterPro" id="IPR024521">
    <property type="entry name" value="ArsS-like_C"/>
</dbReference>
<dbReference type="NCBIfam" id="TIGR04167">
    <property type="entry name" value="rSAM_SeCys"/>
    <property type="match status" value="1"/>
</dbReference>
<reference evidence="8" key="1">
    <citation type="journal article" date="2021" name="bioRxiv">
        <title>Unraveling nitrogen, sulfur and carbon metabolic pathways and microbial community transcriptional responses to substrate deprivation and toxicity stresses in a bioreactor mimicking anoxic brackish coastal sediment conditions.</title>
        <authorList>
            <person name="Martins P.D."/>
            <person name="Echeveste M.J."/>
            <person name="Arshad A."/>
            <person name="Kurth J."/>
            <person name="Ouboter H."/>
            <person name="Jetten M.S.M."/>
            <person name="Welte C.U."/>
        </authorList>
    </citation>
    <scope>NUCLEOTIDE SEQUENCE</scope>
    <source>
        <strain evidence="8">MAG_39</strain>
    </source>
</reference>
<evidence type="ECO:0000256" key="5">
    <source>
        <dbReference type="ARBA" id="ARBA00023014"/>
    </source>
</evidence>
<dbReference type="GO" id="GO:0046872">
    <property type="term" value="F:metal ion binding"/>
    <property type="evidence" value="ECO:0007669"/>
    <property type="project" value="UniProtKB-KW"/>
</dbReference>
<keyword evidence="2" id="KW-0949">S-adenosyl-L-methionine</keyword>
<evidence type="ECO:0000259" key="6">
    <source>
        <dbReference type="Pfam" id="PF04055"/>
    </source>
</evidence>
<dbReference type="GO" id="GO:0051536">
    <property type="term" value="F:iron-sulfur cluster binding"/>
    <property type="evidence" value="ECO:0007669"/>
    <property type="project" value="UniProtKB-KW"/>
</dbReference>
<evidence type="ECO:0000256" key="3">
    <source>
        <dbReference type="ARBA" id="ARBA00022723"/>
    </source>
</evidence>
<dbReference type="Proteomes" id="UP000705867">
    <property type="component" value="Unassembled WGS sequence"/>
</dbReference>
<dbReference type="Gene3D" id="3.20.20.70">
    <property type="entry name" value="Aldolase class I"/>
    <property type="match status" value="1"/>
</dbReference>
<feature type="domain" description="Radical SAM core" evidence="6">
    <location>
        <begin position="26"/>
        <end position="163"/>
    </location>
</feature>
<dbReference type="SUPFAM" id="SSF102114">
    <property type="entry name" value="Radical SAM enzymes"/>
    <property type="match status" value="1"/>
</dbReference>
<evidence type="ECO:0000313" key="8">
    <source>
        <dbReference type="EMBL" id="MBZ0154826.1"/>
    </source>
</evidence>
<dbReference type="GO" id="GO:0003824">
    <property type="term" value="F:catalytic activity"/>
    <property type="evidence" value="ECO:0007669"/>
    <property type="project" value="InterPro"/>
</dbReference>
<evidence type="ECO:0000259" key="7">
    <source>
        <dbReference type="Pfam" id="PF12345"/>
    </source>
</evidence>
<dbReference type="PANTHER" id="PTHR43728">
    <property type="entry name" value="SLR0304 PROTEIN"/>
    <property type="match status" value="1"/>
</dbReference>
<keyword evidence="3" id="KW-0479">Metal-binding</keyword>
<dbReference type="InterPro" id="IPR007197">
    <property type="entry name" value="rSAM"/>
</dbReference>
<evidence type="ECO:0000256" key="2">
    <source>
        <dbReference type="ARBA" id="ARBA00022691"/>
    </source>
</evidence>